<keyword evidence="3" id="KW-0812">Transmembrane</keyword>
<sequence>MNSLDPRSLIAMGALMTVLMTAILVLLRRHYPPHIRGLGDWAAASSVWLLASFLFGCRGQLPASWAMVLANSLLLQGAIFYCMGCRRFYGHVRQWRLWAAVLLAETLAFSWFTYARPSFGMQLVVITASMLGTYGATLYFLLRHGDRRLPQHLVELVLGLHMAVLVLRLVTASAGHSGDNLLQPSLYQNLYVGSYVLTVLLLTVGAVLMASDRLTREMEYLASHDPLTQALNRRALAQRGAQELSRSQRHGHALALMMIDLDHFKQVNDHHGHLHGDAVLQHFARQAKAQLRRADTLGRWGGEEFMVLLPETNQAQAQATAARIHAALAQGHALDCQLSIGLATWQAGEDSLDAMIARADAALYQAKEQGRNRTCTL</sequence>
<feature type="transmembrane region" description="Helical" evidence="3">
    <location>
        <begin position="120"/>
        <end position="141"/>
    </location>
</feature>
<evidence type="ECO:0000313" key="5">
    <source>
        <dbReference type="EMBL" id="GAA4003947.1"/>
    </source>
</evidence>
<keyword evidence="3" id="KW-0472">Membrane</keyword>
<feature type="transmembrane region" description="Helical" evidence="3">
    <location>
        <begin position="190"/>
        <end position="210"/>
    </location>
</feature>
<dbReference type="PROSITE" id="PS50887">
    <property type="entry name" value="GGDEF"/>
    <property type="match status" value="1"/>
</dbReference>
<gene>
    <name evidence="5" type="ORF">GCM10022279_29850</name>
</gene>
<evidence type="ECO:0000256" key="2">
    <source>
        <dbReference type="ARBA" id="ARBA00034247"/>
    </source>
</evidence>
<comment type="catalytic activity">
    <reaction evidence="2">
        <text>2 GTP = 3',3'-c-di-GMP + 2 diphosphate</text>
        <dbReference type="Rhea" id="RHEA:24898"/>
        <dbReference type="ChEBI" id="CHEBI:33019"/>
        <dbReference type="ChEBI" id="CHEBI:37565"/>
        <dbReference type="ChEBI" id="CHEBI:58805"/>
        <dbReference type="EC" id="2.7.7.65"/>
    </reaction>
</comment>
<dbReference type="Pfam" id="PF00990">
    <property type="entry name" value="GGDEF"/>
    <property type="match status" value="1"/>
</dbReference>
<dbReference type="EC" id="2.7.7.65" evidence="1"/>
<evidence type="ECO:0000256" key="3">
    <source>
        <dbReference type="SAM" id="Phobius"/>
    </source>
</evidence>
<dbReference type="PANTHER" id="PTHR45138:SF9">
    <property type="entry name" value="DIGUANYLATE CYCLASE DGCM-RELATED"/>
    <property type="match status" value="1"/>
</dbReference>
<dbReference type="NCBIfam" id="TIGR00254">
    <property type="entry name" value="GGDEF"/>
    <property type="match status" value="1"/>
</dbReference>
<dbReference type="Proteomes" id="UP001501627">
    <property type="component" value="Unassembled WGS sequence"/>
</dbReference>
<organism evidence="5 6">
    <name type="scientific">Comamonas faecalis</name>
    <dbReference type="NCBI Taxonomy" id="1387849"/>
    <lineage>
        <taxon>Bacteria</taxon>
        <taxon>Pseudomonadati</taxon>
        <taxon>Pseudomonadota</taxon>
        <taxon>Betaproteobacteria</taxon>
        <taxon>Burkholderiales</taxon>
        <taxon>Comamonadaceae</taxon>
        <taxon>Comamonas</taxon>
    </lineage>
</organism>
<dbReference type="EMBL" id="BAABBP010000036">
    <property type="protein sequence ID" value="GAA4003947.1"/>
    <property type="molecule type" value="Genomic_DNA"/>
</dbReference>
<protein>
    <recommendedName>
        <fullName evidence="1">diguanylate cyclase</fullName>
        <ecNumber evidence="1">2.7.7.65</ecNumber>
    </recommendedName>
</protein>
<evidence type="ECO:0000256" key="1">
    <source>
        <dbReference type="ARBA" id="ARBA00012528"/>
    </source>
</evidence>
<comment type="caution">
    <text evidence="5">The sequence shown here is derived from an EMBL/GenBank/DDBJ whole genome shotgun (WGS) entry which is preliminary data.</text>
</comment>
<dbReference type="SUPFAM" id="SSF55073">
    <property type="entry name" value="Nucleotide cyclase"/>
    <property type="match status" value="1"/>
</dbReference>
<feature type="transmembrane region" description="Helical" evidence="3">
    <location>
        <begin position="153"/>
        <end position="170"/>
    </location>
</feature>
<keyword evidence="3" id="KW-1133">Transmembrane helix</keyword>
<feature type="transmembrane region" description="Helical" evidence="3">
    <location>
        <begin position="38"/>
        <end position="56"/>
    </location>
</feature>
<name>A0ABP7RYT2_9BURK</name>
<dbReference type="InterPro" id="IPR043128">
    <property type="entry name" value="Rev_trsase/Diguanyl_cyclase"/>
</dbReference>
<feature type="transmembrane region" description="Helical" evidence="3">
    <location>
        <begin position="62"/>
        <end position="83"/>
    </location>
</feature>
<dbReference type="CDD" id="cd01949">
    <property type="entry name" value="GGDEF"/>
    <property type="match status" value="1"/>
</dbReference>
<reference evidence="6" key="1">
    <citation type="journal article" date="2019" name="Int. J. Syst. Evol. Microbiol.">
        <title>The Global Catalogue of Microorganisms (GCM) 10K type strain sequencing project: providing services to taxonomists for standard genome sequencing and annotation.</title>
        <authorList>
            <consortium name="The Broad Institute Genomics Platform"/>
            <consortium name="The Broad Institute Genome Sequencing Center for Infectious Disease"/>
            <person name="Wu L."/>
            <person name="Ma J."/>
        </authorList>
    </citation>
    <scope>NUCLEOTIDE SEQUENCE [LARGE SCALE GENOMIC DNA]</scope>
    <source>
        <strain evidence="6">JCM 17561</strain>
    </source>
</reference>
<dbReference type="InterPro" id="IPR000160">
    <property type="entry name" value="GGDEF_dom"/>
</dbReference>
<feature type="transmembrane region" description="Helical" evidence="3">
    <location>
        <begin position="6"/>
        <end position="26"/>
    </location>
</feature>
<dbReference type="SMART" id="SM00267">
    <property type="entry name" value="GGDEF"/>
    <property type="match status" value="1"/>
</dbReference>
<dbReference type="PANTHER" id="PTHR45138">
    <property type="entry name" value="REGULATORY COMPONENTS OF SENSORY TRANSDUCTION SYSTEM"/>
    <property type="match status" value="1"/>
</dbReference>
<accession>A0ABP7RYT2</accession>
<proteinExistence type="predicted"/>
<dbReference type="InterPro" id="IPR029787">
    <property type="entry name" value="Nucleotide_cyclase"/>
</dbReference>
<evidence type="ECO:0000313" key="6">
    <source>
        <dbReference type="Proteomes" id="UP001501627"/>
    </source>
</evidence>
<evidence type="ECO:0000259" key="4">
    <source>
        <dbReference type="PROSITE" id="PS50887"/>
    </source>
</evidence>
<keyword evidence="6" id="KW-1185">Reference proteome</keyword>
<feature type="transmembrane region" description="Helical" evidence="3">
    <location>
        <begin position="95"/>
        <end position="114"/>
    </location>
</feature>
<dbReference type="Gene3D" id="3.30.70.270">
    <property type="match status" value="1"/>
</dbReference>
<dbReference type="RefSeq" id="WP_344869895.1">
    <property type="nucleotide sequence ID" value="NZ_BAABBP010000036.1"/>
</dbReference>
<feature type="domain" description="GGDEF" evidence="4">
    <location>
        <begin position="252"/>
        <end position="377"/>
    </location>
</feature>
<dbReference type="InterPro" id="IPR050469">
    <property type="entry name" value="Diguanylate_Cyclase"/>
</dbReference>